<feature type="region of interest" description="Disordered" evidence="1">
    <location>
        <begin position="1466"/>
        <end position="1492"/>
    </location>
</feature>
<organism evidence="3 4">
    <name type="scientific">Tenggerimyces flavus</name>
    <dbReference type="NCBI Taxonomy" id="1708749"/>
    <lineage>
        <taxon>Bacteria</taxon>
        <taxon>Bacillati</taxon>
        <taxon>Actinomycetota</taxon>
        <taxon>Actinomycetes</taxon>
        <taxon>Propionibacteriales</taxon>
        <taxon>Nocardioidaceae</taxon>
        <taxon>Tenggerimyces</taxon>
    </lineage>
</organism>
<keyword evidence="2" id="KW-1133">Transmembrane helix</keyword>
<feature type="transmembrane region" description="Helical" evidence="2">
    <location>
        <begin position="66"/>
        <end position="83"/>
    </location>
</feature>
<dbReference type="PANTHER" id="PTHR32305">
    <property type="match status" value="1"/>
</dbReference>
<evidence type="ECO:0000313" key="4">
    <source>
        <dbReference type="Proteomes" id="UP001595699"/>
    </source>
</evidence>
<protein>
    <submittedName>
        <fullName evidence="3">RHS repeat-associated core domain-containing protein</fullName>
    </submittedName>
</protein>
<feature type="region of interest" description="Disordered" evidence="1">
    <location>
        <begin position="714"/>
        <end position="733"/>
    </location>
</feature>
<dbReference type="InterPro" id="IPR050708">
    <property type="entry name" value="T6SS_VgrG/RHS"/>
</dbReference>
<feature type="transmembrane region" description="Helical" evidence="2">
    <location>
        <begin position="2064"/>
        <end position="2097"/>
    </location>
</feature>
<evidence type="ECO:0000313" key="3">
    <source>
        <dbReference type="EMBL" id="MFC3765561.1"/>
    </source>
</evidence>
<accession>A0ABV7YLL5</accession>
<keyword evidence="2" id="KW-0472">Membrane</keyword>
<name>A0ABV7YLL5_9ACTN</name>
<dbReference type="Proteomes" id="UP001595699">
    <property type="component" value="Unassembled WGS sequence"/>
</dbReference>
<keyword evidence="2" id="KW-0812">Transmembrane</keyword>
<dbReference type="PANTHER" id="PTHR32305:SF15">
    <property type="entry name" value="PROTEIN RHSA-RELATED"/>
    <property type="match status" value="1"/>
</dbReference>
<dbReference type="RefSeq" id="WP_385928801.1">
    <property type="nucleotide sequence ID" value="NZ_JBHRZH010000041.1"/>
</dbReference>
<evidence type="ECO:0000256" key="1">
    <source>
        <dbReference type="SAM" id="MobiDB-lite"/>
    </source>
</evidence>
<sequence>MTDSVHVNSLAVDVRSCEWQPLASLLTRCWILGGVRMSVSTYIPMRSRRSAWITGRSRRGRAVRRWLILGLSLAVTVALVIPPEGVATAEAAEPAGVNPSEQVALESTPPAAGEYVPLQPARIVDSRTGLGGATGQLGEAESRTYTVTGVGGVPSSGVSAVALAVTSVNSTADSGLTLWPTGETRPSTASLTITAGKPVTNTVITKIGPGGQVEVFNRWGDTHVVFDVEGFFTDNTVTTAGGTFVPLTHTRIFDTRIGLGGPQTPLQAGVARDVTVLGVGGVPAANVSAVAVNFTMVDATVDTNLISWPAGQTRPSVSTLQVGASRAMSALAQVKVGTGGKISVYTGSGQVDLIVDVEGYYLDNTQTGRDLYVPITPDRINNQGPMSSGGVRGIKILGATRYLQPGVQVIPPAGVTAVVLSVTAIDPQGSGFFTVWPSGAVRPAMSTLSYTAADANVTNTVIVKPGSNGYISILSSGGRPGTTVDVQGYFQKLAPPPPPATTVTSSTHPRNAWTATAAASFTFASSSTAVTRYVYAVDDETMAAPESVATTSGASKTVSITPGDGWHTLYVRSVDFANNVSPVATYVFGTTPGITSPESNGRTPRFAKLSATAANSFTGVTWKYRRGESQSWQTIRPEHVTVDSQPVSAWPVPVTAGSGPTANVPAVEWNMPATIFGVEATVSLQACFTPGSGGATENCTTDAVSVTLDKTDVVGSSEDAGPGSVSPLSGNMSVSETDASIDSFGSDLTLSRTFNTLTPNATPEGAPQLLSENQTEVETDTSGFVTRLAPGVTLTSSTPAASGGKALRITPSGASATDIDTYAAIGANGGSMALGMKAGHSYSFSTMIYVPSATGIDTGGQPRVLRAVLYYKVGADPYVEVPTNLPTVVDTWVPLRLRASLPAGTTEAFIRLYNGRPTNATTKPVLYDSMSLVEEGIFGPGWVSSMSVDAAAADWTGLTDRGFNVSVTDSEGAVTTFAKKSDGTYAATGEDATTDDRLTTVGGGANGPAEFRIGDLDGNTTVFTPAIAFNAPPKENAPHTYRIARVIQPGSNQNTTYTYDAEGRATQMLAPLPPGVASCTTWVAGCKALQFGYDPAGHLTAVTFRTTTATGAELKVDVACYAYDTTSGRLLQTWDPRTVSGAGTGTQPIACNPATPVLPTTYTYDATGRFASERPAGLQAWSLGYDTAGRVHTVSRTHNPANGSGTERTTFEYAVPRTPDTSNPAFRPDLSTTAKVGAWGQKTVPVTATAVFGPGDTASRTDLREATVTYIDADGRTTNTAEYTGPSNGAGEAGWAITTTEYDKHGNTVRELSAANRAMAMDTTRELSSDYTSTDVAVRALALSQVSIYSPDGKDVTDTYGPFRDVVLPDGTTAGAREHTHTDYDTGAELAHPAGDLLHLVTSTYTAASLSPTTAPTNEQDKRTTRNDYALSTTDATGWTFRTPMRVVQDPDGIASTTITRYDPDSGLAIESRMPSETSGGGPGTTETIYYTSGTNPRDATCGNKPAWANLACVTKPANPNPGVAGLPQLVITRVTAYDYLNRPTTTTDSVIDAGGTTRTRTDTTTFDNAGYSTRTASSQTTGGIGTAIPTQTTSYDTTTGAVSSVTDGTSTSTTTYDDFGRVKTYTDSAEATGDARNIVTTTYDGAGRVATVADAKTTVTNTYNQNGDPRDHPTSMTVSGITGAFTGRYDIEGRLIEQTWPNGLIHTASFDAEGEQLTKRQAQDQTWLEETVAPNIHGQWRTQNSTGANVYRDQTNTYDALGRLALTGDNGSGSCLSRRYQFNANSNRTARITYGVGSDGKCQSTTPQATQTSTYDSADRLQPAGTHAGLAYDAYGRITILPAADTTAGTGNLTATYYTNDLVRSLTQDGTTLTYGLDNAARLKTWTNSGSGVVKTNHFNDTSSDSPDWISETTDHTQWTRNITDLGGNLAATANQTGTVTWQTVNLHGDVTATTNGTATEPDANYSTDEYGVPIGATTPSRYGWLGGKQRSSETLAGLTLMGVRLYAAALGRFLQTDPVPGGNLNAYTYPLDPVNEFDLDGKRKKRKCRGWCKFLRRASTVAGFAAMGACIFATAGLCLGAAVAAAAASAAWNYYQYRKGWQSGKSALINTGIDVVGTRFRALRNYKHIARHAGKARRFWKFKYKSKRRFVSHNRSLRYAWSKHRYRSTWRTGVQLYYGYRSYRNGW</sequence>
<evidence type="ECO:0000256" key="2">
    <source>
        <dbReference type="SAM" id="Phobius"/>
    </source>
</evidence>
<dbReference type="InterPro" id="IPR022385">
    <property type="entry name" value="Rhs_assc_core"/>
</dbReference>
<proteinExistence type="predicted"/>
<gene>
    <name evidence="3" type="ORF">ACFOUW_32335</name>
</gene>
<reference evidence="4" key="1">
    <citation type="journal article" date="2019" name="Int. J. Syst. Evol. Microbiol.">
        <title>The Global Catalogue of Microorganisms (GCM) 10K type strain sequencing project: providing services to taxonomists for standard genome sequencing and annotation.</title>
        <authorList>
            <consortium name="The Broad Institute Genomics Platform"/>
            <consortium name="The Broad Institute Genome Sequencing Center for Infectious Disease"/>
            <person name="Wu L."/>
            <person name="Ma J."/>
        </authorList>
    </citation>
    <scope>NUCLEOTIDE SEQUENCE [LARGE SCALE GENOMIC DNA]</scope>
    <source>
        <strain evidence="4">CGMCC 4.7241</strain>
    </source>
</reference>
<dbReference type="NCBIfam" id="TIGR03696">
    <property type="entry name" value="Rhs_assc_core"/>
    <property type="match status" value="1"/>
</dbReference>
<keyword evidence="4" id="KW-1185">Reference proteome</keyword>
<comment type="caution">
    <text evidence="3">The sequence shown here is derived from an EMBL/GenBank/DDBJ whole genome shotgun (WGS) entry which is preliminary data.</text>
</comment>
<dbReference type="EMBL" id="JBHRZH010000041">
    <property type="protein sequence ID" value="MFC3765561.1"/>
    <property type="molecule type" value="Genomic_DNA"/>
</dbReference>
<dbReference type="Gene3D" id="2.180.10.10">
    <property type="entry name" value="RHS repeat-associated core"/>
    <property type="match status" value="2"/>
</dbReference>